<evidence type="ECO:0000256" key="1">
    <source>
        <dbReference type="SAM" id="Phobius"/>
    </source>
</evidence>
<dbReference type="InParanoid" id="A0A1Z5KRS5"/>
<gene>
    <name evidence="2" type="ORF">FisN_1Hh013</name>
</gene>
<evidence type="ECO:0000313" key="2">
    <source>
        <dbReference type="EMBL" id="GAX28989.1"/>
    </source>
</evidence>
<dbReference type="OrthoDB" id="47421at2759"/>
<protein>
    <submittedName>
        <fullName evidence="2">Uncharacterized protein</fullName>
    </submittedName>
</protein>
<dbReference type="AlphaFoldDB" id="A0A1Z5KRS5"/>
<keyword evidence="3" id="KW-1185">Reference proteome</keyword>
<keyword evidence="1" id="KW-1133">Transmembrane helix</keyword>
<keyword evidence="1" id="KW-0812">Transmembrane</keyword>
<organism evidence="2 3">
    <name type="scientific">Fistulifera solaris</name>
    <name type="common">Oleaginous diatom</name>
    <dbReference type="NCBI Taxonomy" id="1519565"/>
    <lineage>
        <taxon>Eukaryota</taxon>
        <taxon>Sar</taxon>
        <taxon>Stramenopiles</taxon>
        <taxon>Ochrophyta</taxon>
        <taxon>Bacillariophyta</taxon>
        <taxon>Bacillariophyceae</taxon>
        <taxon>Bacillariophycidae</taxon>
        <taxon>Naviculales</taxon>
        <taxon>Naviculaceae</taxon>
        <taxon>Fistulifera</taxon>
    </lineage>
</organism>
<proteinExistence type="predicted"/>
<dbReference type="Proteomes" id="UP000198406">
    <property type="component" value="Unassembled WGS sequence"/>
</dbReference>
<feature type="transmembrane region" description="Helical" evidence="1">
    <location>
        <begin position="103"/>
        <end position="121"/>
    </location>
</feature>
<comment type="caution">
    <text evidence="2">The sequence shown here is derived from an EMBL/GenBank/DDBJ whole genome shotgun (WGS) entry which is preliminary data.</text>
</comment>
<sequence>MASDPNGWVTNPPTTVVKIQNTSRADRNGALGIVLQYAADRQRYIIHMAVSQDQIALKAENLVKASWMEQIAGQYQLLRNDRNVQRYVQNATQQIQQRTGLPLHYAGAAAGLFLLAVIYYIGFTRVLMVISFALLLATIIAPDWGSSRQTMLRNFPQRCRDRIRELPYVGPQIASNQYMSTAFMGLVLVFFVRSIMPSSASSAPSMLNLSDEYSAQSTSSSAARILNEDALKERYYKLGYDDAKELKSFGVSLNEAIAADERPSLSQEMPPQDSSFGYNTPKPTKSWYQQLGMIMSAAYVFRTVSALGTDPSTGRFSVQTARQNVATMEPLQMGLLGMAVYKIIMAMK</sequence>
<dbReference type="EMBL" id="BDSP01000284">
    <property type="protein sequence ID" value="GAX28989.1"/>
    <property type="molecule type" value="Genomic_DNA"/>
</dbReference>
<evidence type="ECO:0000313" key="3">
    <source>
        <dbReference type="Proteomes" id="UP000198406"/>
    </source>
</evidence>
<keyword evidence="1" id="KW-0472">Membrane</keyword>
<feature type="transmembrane region" description="Helical" evidence="1">
    <location>
        <begin position="166"/>
        <end position="192"/>
    </location>
</feature>
<accession>A0A1Z5KRS5</accession>
<feature type="transmembrane region" description="Helical" evidence="1">
    <location>
        <begin position="127"/>
        <end position="145"/>
    </location>
</feature>
<reference evidence="2 3" key="1">
    <citation type="journal article" date="2015" name="Plant Cell">
        <title>Oil accumulation by the oleaginous diatom Fistulifera solaris as revealed by the genome and transcriptome.</title>
        <authorList>
            <person name="Tanaka T."/>
            <person name="Maeda Y."/>
            <person name="Veluchamy A."/>
            <person name="Tanaka M."/>
            <person name="Abida H."/>
            <person name="Marechal E."/>
            <person name="Bowler C."/>
            <person name="Muto M."/>
            <person name="Sunaga Y."/>
            <person name="Tanaka M."/>
            <person name="Yoshino T."/>
            <person name="Taniguchi T."/>
            <person name="Fukuda Y."/>
            <person name="Nemoto M."/>
            <person name="Matsumoto M."/>
            <person name="Wong P.S."/>
            <person name="Aburatani S."/>
            <person name="Fujibuchi W."/>
        </authorList>
    </citation>
    <scope>NUCLEOTIDE SEQUENCE [LARGE SCALE GENOMIC DNA]</scope>
    <source>
        <strain evidence="2 3">JPCC DA0580</strain>
    </source>
</reference>
<name>A0A1Z5KRS5_FISSO</name>